<comment type="caution">
    <text evidence="2">The sequence shown here is derived from an EMBL/GenBank/DDBJ whole genome shotgun (WGS) entry which is preliminary data.</text>
</comment>
<name>A0A841H6L8_9BACT</name>
<keyword evidence="3" id="KW-1185">Reference proteome</keyword>
<evidence type="ECO:0000256" key="1">
    <source>
        <dbReference type="SAM" id="MobiDB-lite"/>
    </source>
</evidence>
<evidence type="ECO:0000313" key="2">
    <source>
        <dbReference type="EMBL" id="MBB6073737.1"/>
    </source>
</evidence>
<dbReference type="Proteomes" id="UP000582837">
    <property type="component" value="Unassembled WGS sequence"/>
</dbReference>
<evidence type="ECO:0000313" key="3">
    <source>
        <dbReference type="Proteomes" id="UP000582837"/>
    </source>
</evidence>
<protein>
    <submittedName>
        <fullName evidence="2">Uncharacterized protein</fullName>
    </submittedName>
</protein>
<proteinExistence type="predicted"/>
<gene>
    <name evidence="2" type="ORF">HNQ61_005408</name>
</gene>
<accession>A0A841H6L8</accession>
<dbReference type="AlphaFoldDB" id="A0A841H6L8"/>
<dbReference type="EMBL" id="JACHIA010000028">
    <property type="protein sequence ID" value="MBB6073737.1"/>
    <property type="molecule type" value="Genomic_DNA"/>
</dbReference>
<feature type="region of interest" description="Disordered" evidence="1">
    <location>
        <begin position="18"/>
        <end position="56"/>
    </location>
</feature>
<reference evidence="2 3" key="1">
    <citation type="submission" date="2020-08" db="EMBL/GenBank/DDBJ databases">
        <title>Genomic Encyclopedia of Type Strains, Phase IV (KMG-IV): sequencing the most valuable type-strain genomes for metagenomic binning, comparative biology and taxonomic classification.</title>
        <authorList>
            <person name="Goeker M."/>
        </authorList>
    </citation>
    <scope>NUCLEOTIDE SEQUENCE [LARGE SCALE GENOMIC DNA]</scope>
    <source>
        <strain evidence="2 3">DSM 29007</strain>
    </source>
</reference>
<sequence length="56" mass="5953">MLAEDDTRARRMVYAQGAEFAGGPHPGRHHRPTLPQKRLGEGWGGGGSAHGAEFVA</sequence>
<organism evidence="2 3">
    <name type="scientific">Longimicrobium terrae</name>
    <dbReference type="NCBI Taxonomy" id="1639882"/>
    <lineage>
        <taxon>Bacteria</taxon>
        <taxon>Pseudomonadati</taxon>
        <taxon>Gemmatimonadota</taxon>
        <taxon>Longimicrobiia</taxon>
        <taxon>Longimicrobiales</taxon>
        <taxon>Longimicrobiaceae</taxon>
        <taxon>Longimicrobium</taxon>
    </lineage>
</organism>